<evidence type="ECO:0000256" key="1">
    <source>
        <dbReference type="ARBA" id="ARBA00008898"/>
    </source>
</evidence>
<evidence type="ECO:0000313" key="5">
    <source>
        <dbReference type="Proteomes" id="UP000183407"/>
    </source>
</evidence>
<dbReference type="SUPFAM" id="SSF50475">
    <property type="entry name" value="FMN-binding split barrel"/>
    <property type="match status" value="1"/>
</dbReference>
<dbReference type="Proteomes" id="UP000183407">
    <property type="component" value="Unassembled WGS sequence"/>
</dbReference>
<reference evidence="5" key="1">
    <citation type="submission" date="2016-10" db="EMBL/GenBank/DDBJ databases">
        <authorList>
            <person name="Varghese N."/>
        </authorList>
    </citation>
    <scope>NUCLEOTIDE SEQUENCE [LARGE SCALE GENOMIC DNA]</scope>
    <source>
        <strain evidence="5">DSM 44719</strain>
    </source>
</reference>
<dbReference type="RefSeq" id="WP_073367999.1">
    <property type="nucleotide sequence ID" value="NZ_FNTL01000004.1"/>
</dbReference>
<comment type="similarity">
    <text evidence="1">Belongs to the non-flavoprotein flavin reductase family.</text>
</comment>
<keyword evidence="2" id="KW-0560">Oxidoreductase</keyword>
<dbReference type="PANTHER" id="PTHR30466:SF11">
    <property type="entry name" value="FLAVIN-DEPENDENT MONOOXYGENASE, REDUCTASE SUBUNIT HSAB"/>
    <property type="match status" value="1"/>
</dbReference>
<dbReference type="AlphaFoldDB" id="A0A1H4QT50"/>
<evidence type="ECO:0000256" key="2">
    <source>
        <dbReference type="ARBA" id="ARBA00023002"/>
    </source>
</evidence>
<sequence>MTTTETLTSPTTAFDQRALRSFYGGMPSGVLALAAMVDGAPIGMAVSSFTNVSLDPPLVVVSIRSESSTWPVLSKAAVIGASILAEPQAACGKQLSMGEADSRFDDINYSVADSGAVVIDEAAAWFEATPSEPIQAGDHFLVLLALQSISSDTDRAPLLFFRSKFAGVRHA</sequence>
<evidence type="ECO:0000313" key="4">
    <source>
        <dbReference type="EMBL" id="SEC22835.1"/>
    </source>
</evidence>
<evidence type="ECO:0000259" key="3">
    <source>
        <dbReference type="SMART" id="SM00903"/>
    </source>
</evidence>
<dbReference type="SMART" id="SM00903">
    <property type="entry name" value="Flavin_Reduct"/>
    <property type="match status" value="1"/>
</dbReference>
<dbReference type="EMBL" id="FNTL01000004">
    <property type="protein sequence ID" value="SEC22835.1"/>
    <property type="molecule type" value="Genomic_DNA"/>
</dbReference>
<dbReference type="PANTHER" id="PTHR30466">
    <property type="entry name" value="FLAVIN REDUCTASE"/>
    <property type="match status" value="1"/>
</dbReference>
<dbReference type="InterPro" id="IPR012349">
    <property type="entry name" value="Split_barrel_FMN-bd"/>
</dbReference>
<feature type="domain" description="Flavin reductase like" evidence="3">
    <location>
        <begin position="23"/>
        <end position="167"/>
    </location>
</feature>
<dbReference type="GO" id="GO:0010181">
    <property type="term" value="F:FMN binding"/>
    <property type="evidence" value="ECO:0007669"/>
    <property type="project" value="InterPro"/>
</dbReference>
<dbReference type="InterPro" id="IPR002563">
    <property type="entry name" value="Flavin_Rdtase-like_dom"/>
</dbReference>
<accession>A0A1H4QT50</accession>
<dbReference type="Gene3D" id="2.30.110.10">
    <property type="entry name" value="Electron Transport, Fmn-binding Protein, Chain A"/>
    <property type="match status" value="1"/>
</dbReference>
<gene>
    <name evidence="4" type="ORF">SAMN04490220_1110</name>
</gene>
<organism evidence="4 5">
    <name type="scientific">Rhodococcus jostii</name>
    <dbReference type="NCBI Taxonomy" id="132919"/>
    <lineage>
        <taxon>Bacteria</taxon>
        <taxon>Bacillati</taxon>
        <taxon>Actinomycetota</taxon>
        <taxon>Actinomycetes</taxon>
        <taxon>Mycobacteriales</taxon>
        <taxon>Nocardiaceae</taxon>
        <taxon>Rhodococcus</taxon>
    </lineage>
</organism>
<dbReference type="InterPro" id="IPR050268">
    <property type="entry name" value="NADH-dep_flavin_reductase"/>
</dbReference>
<protein>
    <submittedName>
        <fullName evidence="4">NADH-FMN oxidoreductase RutF, flavin reductase (DIM6/NTAB) family</fullName>
    </submittedName>
</protein>
<name>A0A1H4QT50_RHOJO</name>
<dbReference type="GO" id="GO:0042602">
    <property type="term" value="F:riboflavin reductase (NADPH) activity"/>
    <property type="evidence" value="ECO:0007669"/>
    <property type="project" value="TreeGrafter"/>
</dbReference>
<dbReference type="Pfam" id="PF01613">
    <property type="entry name" value="Flavin_Reduct"/>
    <property type="match status" value="1"/>
</dbReference>
<proteinExistence type="inferred from homology"/>